<keyword evidence="2" id="KW-0436">Ligase</keyword>
<protein>
    <submittedName>
        <fullName evidence="6">Probable indole-3-acetic acid-amido synthetase GH3.6</fullName>
    </submittedName>
</protein>
<dbReference type="GO" id="GO:0016881">
    <property type="term" value="F:acid-amino acid ligase activity"/>
    <property type="evidence" value="ECO:0007669"/>
    <property type="project" value="TreeGrafter"/>
</dbReference>
<dbReference type="RefSeq" id="XP_011079780.1">
    <property type="nucleotide sequence ID" value="XM_011081478.2"/>
</dbReference>
<sequence>MTDDQVIDMLEDTFLDATRCQLETLSTILERNGGVSYLQPYLRGYSAPLDAATFRSVVPLSCYDDYANHISKLADGVLEDDHGQPRLSVDPLLCFFYSSGTSSMKPKLIPCFDSKPGRAVSSLAHQGSAAILKRSFPPRSSANKVLGFLYAGNVTHTKGGFMAMAATAFPLYSNNPNASRFLSGYVSPKEVFLGTDVKQQMYCHLLCGLRHFDLIDGIRAPYAAGLIKAFVLLETHWKKLSEDLENGLPSSEVSDPAMRQSVIEILGGPRPDLSERVRLICEETSWGGILGKLWPNARYVKSVTSGSMVQYYPKLKHYAGKISILGSDYFASECCVAINLDIVQPPERTSYVILPTAAYFEFLPYDVERSCVKDEQTVELSGLEVGKLYELVVTTFRGLYRLRLGDIVKVVGFHHTSPQIEFVMRAPKNSAEIITEKDLLSSMGSFQLLLRDELAAEVLEFSSFMDLESEQKKLKIFIEVKDESTLLQNDKFTKSIDALRKCCSVLEDGLGVIYQVMKARGEVGPLSVSIVKPGTFDGLLDEAIKNGAPASQYKPPKIVRNCKLVDYLESSAVLSL</sequence>
<dbReference type="Pfam" id="PF23571">
    <property type="entry name" value="GH3_M"/>
    <property type="match status" value="1"/>
</dbReference>
<dbReference type="AlphaFoldDB" id="A0A6I9TBH7"/>
<evidence type="ECO:0000256" key="2">
    <source>
        <dbReference type="ARBA" id="ARBA00022598"/>
    </source>
</evidence>
<dbReference type="GeneID" id="105163213"/>
<comment type="similarity">
    <text evidence="1">Belongs to the IAA-amido conjugating enzyme family.</text>
</comment>
<proteinExistence type="inferred from homology"/>
<dbReference type="Pfam" id="PF03321">
    <property type="entry name" value="GH3"/>
    <property type="match status" value="1"/>
</dbReference>
<dbReference type="GO" id="GO:0005737">
    <property type="term" value="C:cytoplasm"/>
    <property type="evidence" value="ECO:0007669"/>
    <property type="project" value="TreeGrafter"/>
</dbReference>
<dbReference type="PANTHER" id="PTHR31901:SF44">
    <property type="entry name" value="INDOLE-3-ACETIC ACID-AMIDO SYNTHETASE GH3.6-RELATED"/>
    <property type="match status" value="1"/>
</dbReference>
<feature type="domain" description="GH3 C-terminal" evidence="4">
    <location>
        <begin position="453"/>
        <end position="561"/>
    </location>
</feature>
<dbReference type="InterPro" id="IPR004993">
    <property type="entry name" value="GH3"/>
</dbReference>
<dbReference type="InterPro" id="IPR055378">
    <property type="entry name" value="GH3_C"/>
</dbReference>
<feature type="domain" description="GH3 middle" evidence="3">
    <location>
        <begin position="351"/>
        <end position="425"/>
    </location>
</feature>
<dbReference type="Gramene" id="SIN_1012468.t">
    <property type="protein sequence ID" value="SIN_1012468.t"/>
    <property type="gene ID" value="SIN_1012468"/>
</dbReference>
<dbReference type="OrthoDB" id="10004661at2759"/>
<dbReference type="InterPro" id="IPR055377">
    <property type="entry name" value="GH3_M"/>
</dbReference>
<dbReference type="Pfam" id="PF23572">
    <property type="entry name" value="GH3_C"/>
    <property type="match status" value="1"/>
</dbReference>
<reference evidence="6" key="1">
    <citation type="submission" date="2025-08" db="UniProtKB">
        <authorList>
            <consortium name="RefSeq"/>
        </authorList>
    </citation>
    <scope>IDENTIFICATION</scope>
</reference>
<organism evidence="5 6">
    <name type="scientific">Sesamum indicum</name>
    <name type="common">Oriental sesame</name>
    <name type="synonym">Sesamum orientale</name>
    <dbReference type="NCBI Taxonomy" id="4182"/>
    <lineage>
        <taxon>Eukaryota</taxon>
        <taxon>Viridiplantae</taxon>
        <taxon>Streptophyta</taxon>
        <taxon>Embryophyta</taxon>
        <taxon>Tracheophyta</taxon>
        <taxon>Spermatophyta</taxon>
        <taxon>Magnoliopsida</taxon>
        <taxon>eudicotyledons</taxon>
        <taxon>Gunneridae</taxon>
        <taxon>Pentapetalae</taxon>
        <taxon>asterids</taxon>
        <taxon>lamiids</taxon>
        <taxon>Lamiales</taxon>
        <taxon>Pedaliaceae</taxon>
        <taxon>Sesamum</taxon>
    </lineage>
</organism>
<keyword evidence="5" id="KW-1185">Reference proteome</keyword>
<dbReference type="KEGG" id="sind:105163213"/>
<evidence type="ECO:0000259" key="3">
    <source>
        <dbReference type="Pfam" id="PF23571"/>
    </source>
</evidence>
<evidence type="ECO:0000313" key="5">
    <source>
        <dbReference type="Proteomes" id="UP000504604"/>
    </source>
</evidence>
<evidence type="ECO:0000313" key="6">
    <source>
        <dbReference type="RefSeq" id="XP_011079780.1"/>
    </source>
</evidence>
<evidence type="ECO:0000256" key="1">
    <source>
        <dbReference type="ARBA" id="ARBA00008068"/>
    </source>
</evidence>
<accession>A0A6I9TBH7</accession>
<gene>
    <name evidence="6" type="primary">LOC105163213</name>
</gene>
<evidence type="ECO:0000259" key="4">
    <source>
        <dbReference type="Pfam" id="PF23572"/>
    </source>
</evidence>
<dbReference type="PANTHER" id="PTHR31901">
    <property type="entry name" value="GH3 DOMAIN-CONTAINING PROTEIN"/>
    <property type="match status" value="1"/>
</dbReference>
<name>A0A6I9TBH7_SESIN</name>
<dbReference type="InParanoid" id="A0A6I9TBH7"/>
<dbReference type="Proteomes" id="UP000504604">
    <property type="component" value="Linkage group LG6"/>
</dbReference>